<evidence type="ECO:0000256" key="7">
    <source>
        <dbReference type="SAM" id="MobiDB-lite"/>
    </source>
</evidence>
<name>A0A2A2H297_METBR</name>
<evidence type="ECO:0000313" key="9">
    <source>
        <dbReference type="EMBL" id="PAV03416.1"/>
    </source>
</evidence>
<evidence type="ECO:0000256" key="1">
    <source>
        <dbReference type="ARBA" id="ARBA00012513"/>
    </source>
</evidence>
<feature type="domain" description="KaiC" evidence="8">
    <location>
        <begin position="16"/>
        <end position="254"/>
    </location>
</feature>
<evidence type="ECO:0000256" key="6">
    <source>
        <dbReference type="ARBA" id="ARBA00022801"/>
    </source>
</evidence>
<keyword evidence="3" id="KW-0808">Transferase</keyword>
<dbReference type="PIRSF" id="PIRSF039117">
    <property type="entry name" value="KaiC"/>
    <property type="match status" value="1"/>
</dbReference>
<gene>
    <name evidence="9" type="ORF">ASJ80_00210</name>
</gene>
<keyword evidence="2" id="KW-0597">Phosphoprotein</keyword>
<dbReference type="NCBIfam" id="NF006799">
    <property type="entry name" value="PRK09302.1"/>
    <property type="match status" value="1"/>
</dbReference>
<sequence length="568" mass="63489">MSNAENLLTSDESILEKTLTGIEGLDDITEGGLPQGRPTLVCGAAGCGKTIFAMEFIVHGAEMGEPGVFVSFEESIEDLKKNFISMNPDLNDLIDQNKISFDYVHIERSEIEETGEYDLEGLFIRLGYAIDSIGAKRIVLDTVESLFSGFSAEALLRAELRRLFQWLKNKGVTAVITGESGEKTLTRYGLEEYVADCVMLLNNPVVNKITTRNLRIVKYRGSSHGTNEYPFLIDKKGITVLPITSIGLDHHVSNEYIPTGIERLDAMMDGKGFYKGSSILVTGNAGTGKSSFAAQFADAACKRGEKCIYLAFEESPEQIIRNMKSIAIDLGHWVDKGLLKFHAARPTLYGLEIHLVTIYKLVNEFMPDIVVIDPISNLITVGSPNDVKSMLIRLIDFLKDNKITSMSTSLSVIGHVEADVGVSSLMDTWIDLRAKEINGERNRTLDIIKSRGMAHSNQMREFLLTDHGIELEDVYMGPAGILTGSARLSQMAMEKAQKLVRKQEIERKQREIELKRSLMGTQIAEIKSKFEAEEEELERIIEQEKSKEEVLENDRNDMARMRKADKRD</sequence>
<dbReference type="EMBL" id="LMVM01000038">
    <property type="protein sequence ID" value="PAV03416.1"/>
    <property type="molecule type" value="Genomic_DNA"/>
</dbReference>
<proteinExistence type="predicted"/>
<dbReference type="SUPFAM" id="SSF52540">
    <property type="entry name" value="P-loop containing nucleoside triphosphate hydrolases"/>
    <property type="match status" value="2"/>
</dbReference>
<dbReference type="GO" id="GO:0005524">
    <property type="term" value="F:ATP binding"/>
    <property type="evidence" value="ECO:0007669"/>
    <property type="project" value="InterPro"/>
</dbReference>
<dbReference type="InterPro" id="IPR047221">
    <property type="entry name" value="KaiC_N"/>
</dbReference>
<dbReference type="Proteomes" id="UP000217784">
    <property type="component" value="Unassembled WGS sequence"/>
</dbReference>
<dbReference type="SMART" id="SM00382">
    <property type="entry name" value="AAA"/>
    <property type="match status" value="2"/>
</dbReference>
<keyword evidence="5" id="KW-0418">Kinase</keyword>
<dbReference type="PANTHER" id="PTHR42926:SF1">
    <property type="entry name" value="CIRCADIAN CLOCK OSCILLATOR PROTEIN KAIC 1"/>
    <property type="match status" value="1"/>
</dbReference>
<evidence type="ECO:0000256" key="2">
    <source>
        <dbReference type="ARBA" id="ARBA00022553"/>
    </source>
</evidence>
<evidence type="ECO:0000313" key="10">
    <source>
        <dbReference type="Proteomes" id="UP000217784"/>
    </source>
</evidence>
<dbReference type="PRINTS" id="PR01874">
    <property type="entry name" value="DNAREPAIRADA"/>
</dbReference>
<dbReference type="GO" id="GO:0004674">
    <property type="term" value="F:protein serine/threonine kinase activity"/>
    <property type="evidence" value="ECO:0007669"/>
    <property type="project" value="UniProtKB-EC"/>
</dbReference>
<accession>A0A2A2H297</accession>
<dbReference type="OrthoDB" id="27015at2157"/>
<dbReference type="InterPro" id="IPR010624">
    <property type="entry name" value="KaiC_dom"/>
</dbReference>
<dbReference type="PROSITE" id="PS51146">
    <property type="entry name" value="KAIC"/>
    <property type="match status" value="2"/>
</dbReference>
<feature type="domain" description="KaiC" evidence="8">
    <location>
        <begin position="255"/>
        <end position="485"/>
    </location>
</feature>
<keyword evidence="10" id="KW-1185">Reference proteome</keyword>
<dbReference type="CDD" id="cd19485">
    <property type="entry name" value="KaiC-N"/>
    <property type="match status" value="1"/>
</dbReference>
<dbReference type="PANTHER" id="PTHR42926">
    <property type="match status" value="1"/>
</dbReference>
<dbReference type="EC" id="2.7.11.1" evidence="1"/>
<evidence type="ECO:0000259" key="8">
    <source>
        <dbReference type="PROSITE" id="PS51146"/>
    </source>
</evidence>
<dbReference type="AlphaFoldDB" id="A0A2A2H297"/>
<comment type="caution">
    <text evidence="9">The sequence shown here is derived from an EMBL/GenBank/DDBJ whole genome shotgun (WGS) entry which is preliminary data.</text>
</comment>
<dbReference type="InterPro" id="IPR014774">
    <property type="entry name" value="KaiC-like_dom"/>
</dbReference>
<organism evidence="9 10">
    <name type="scientific">Methanobacterium bryantii</name>
    <dbReference type="NCBI Taxonomy" id="2161"/>
    <lineage>
        <taxon>Archaea</taxon>
        <taxon>Methanobacteriati</taxon>
        <taxon>Methanobacteriota</taxon>
        <taxon>Methanomada group</taxon>
        <taxon>Methanobacteria</taxon>
        <taxon>Methanobacteriales</taxon>
        <taxon>Methanobacteriaceae</taxon>
        <taxon>Methanobacterium</taxon>
    </lineage>
</organism>
<dbReference type="Pfam" id="PF06745">
    <property type="entry name" value="ATPase"/>
    <property type="match status" value="2"/>
</dbReference>
<evidence type="ECO:0000256" key="5">
    <source>
        <dbReference type="ARBA" id="ARBA00022777"/>
    </source>
</evidence>
<keyword evidence="4" id="KW-0677">Repeat</keyword>
<dbReference type="Gene3D" id="3.40.50.300">
    <property type="entry name" value="P-loop containing nucleotide triphosphate hydrolases"/>
    <property type="match status" value="2"/>
</dbReference>
<evidence type="ECO:0000256" key="4">
    <source>
        <dbReference type="ARBA" id="ARBA00022737"/>
    </source>
</evidence>
<dbReference type="InterPro" id="IPR003593">
    <property type="entry name" value="AAA+_ATPase"/>
</dbReference>
<dbReference type="GO" id="GO:0016787">
    <property type="term" value="F:hydrolase activity"/>
    <property type="evidence" value="ECO:0007669"/>
    <property type="project" value="UniProtKB-KW"/>
</dbReference>
<dbReference type="InterPro" id="IPR030665">
    <property type="entry name" value="KaiC"/>
</dbReference>
<feature type="region of interest" description="Disordered" evidence="7">
    <location>
        <begin position="546"/>
        <end position="568"/>
    </location>
</feature>
<reference evidence="9 10" key="1">
    <citation type="journal article" date="2017" name="BMC Genomics">
        <title>Genomic analysis of methanogenic archaea reveals a shift towards energy conservation.</title>
        <authorList>
            <person name="Gilmore S.P."/>
            <person name="Henske J.K."/>
            <person name="Sexton J.A."/>
            <person name="Solomon K.V."/>
            <person name="Seppala S."/>
            <person name="Yoo J.I."/>
            <person name="Huyett L.M."/>
            <person name="Pressman A."/>
            <person name="Cogan J.Z."/>
            <person name="Kivenson V."/>
            <person name="Peng X."/>
            <person name="Tan Y."/>
            <person name="Valentine D.L."/>
            <person name="O'Malley M.A."/>
        </authorList>
    </citation>
    <scope>NUCLEOTIDE SEQUENCE [LARGE SCALE GENOMIC DNA]</scope>
    <source>
        <strain evidence="9 10">M.o.H.</strain>
    </source>
</reference>
<keyword evidence="6" id="KW-0378">Hydrolase</keyword>
<protein>
    <recommendedName>
        <fullName evidence="1">non-specific serine/threonine protein kinase</fullName>
        <ecNumber evidence="1">2.7.11.1</ecNumber>
    </recommendedName>
</protein>
<dbReference type="InterPro" id="IPR027417">
    <property type="entry name" value="P-loop_NTPase"/>
</dbReference>
<dbReference type="InterPro" id="IPR051347">
    <property type="entry name" value="Circadian_clock_KaiC-rel"/>
</dbReference>
<dbReference type="RefSeq" id="WP_069585249.1">
    <property type="nucleotide sequence ID" value="NZ_LMVM01000038.1"/>
</dbReference>
<evidence type="ECO:0000256" key="3">
    <source>
        <dbReference type="ARBA" id="ARBA00022679"/>
    </source>
</evidence>